<feature type="region of interest" description="Disordered" evidence="1">
    <location>
        <begin position="24"/>
        <end position="68"/>
    </location>
</feature>
<organism evidence="2 3">
    <name type="scientific">Streptomyces mobaraensis</name>
    <name type="common">Streptoverticillium mobaraense</name>
    <dbReference type="NCBI Taxonomy" id="35621"/>
    <lineage>
        <taxon>Bacteria</taxon>
        <taxon>Bacillati</taxon>
        <taxon>Actinomycetota</taxon>
        <taxon>Actinomycetes</taxon>
        <taxon>Kitasatosporales</taxon>
        <taxon>Streptomycetaceae</taxon>
        <taxon>Streptomyces</taxon>
    </lineage>
</organism>
<evidence type="ECO:0000313" key="2">
    <source>
        <dbReference type="EMBL" id="KAB7845465.1"/>
    </source>
</evidence>
<dbReference type="Proteomes" id="UP000327000">
    <property type="component" value="Unassembled WGS sequence"/>
</dbReference>
<evidence type="ECO:0000256" key="1">
    <source>
        <dbReference type="SAM" id="MobiDB-lite"/>
    </source>
</evidence>
<keyword evidence="3" id="KW-1185">Reference proteome</keyword>
<name>A0A5N5W9N7_STRMB</name>
<feature type="compositionally biased region" description="Basic and acidic residues" evidence="1">
    <location>
        <begin position="26"/>
        <end position="38"/>
    </location>
</feature>
<dbReference type="EMBL" id="VOKX01000026">
    <property type="protein sequence ID" value="KAB7845465.1"/>
    <property type="molecule type" value="Genomic_DNA"/>
</dbReference>
<evidence type="ECO:0000313" key="3">
    <source>
        <dbReference type="Proteomes" id="UP000327000"/>
    </source>
</evidence>
<proteinExistence type="predicted"/>
<accession>A0A5N5W9N7</accession>
<dbReference type="RefSeq" id="WP_152263611.1">
    <property type="nucleotide sequence ID" value="NZ_VOKX01000026.1"/>
</dbReference>
<feature type="region of interest" description="Disordered" evidence="1">
    <location>
        <begin position="229"/>
        <end position="261"/>
    </location>
</feature>
<dbReference type="Gene3D" id="2.50.20.20">
    <property type="match status" value="1"/>
</dbReference>
<evidence type="ECO:0008006" key="4">
    <source>
        <dbReference type="Google" id="ProtNLM"/>
    </source>
</evidence>
<reference evidence="2 3" key="1">
    <citation type="journal article" date="2019" name="Microb. Cell Fact.">
        <title>Exploring novel herbicidin analogues by transcriptional regulator overexpression and MS/MS molecular networking.</title>
        <authorList>
            <person name="Shi Y."/>
            <person name="Gu R."/>
            <person name="Li Y."/>
            <person name="Wang X."/>
            <person name="Ren W."/>
            <person name="Li X."/>
            <person name="Wang L."/>
            <person name="Xie Y."/>
            <person name="Hong B."/>
        </authorList>
    </citation>
    <scope>NUCLEOTIDE SEQUENCE [LARGE SCALE GENOMIC DNA]</scope>
    <source>
        <strain evidence="2 3">US-43</strain>
    </source>
</reference>
<dbReference type="OrthoDB" id="4350224at2"/>
<comment type="caution">
    <text evidence="2">The sequence shown here is derived from an EMBL/GenBank/DDBJ whole genome shotgun (WGS) entry which is preliminary data.</text>
</comment>
<dbReference type="AlphaFoldDB" id="A0A5N5W9N7"/>
<feature type="compositionally biased region" description="Basic and acidic residues" evidence="1">
    <location>
        <begin position="57"/>
        <end position="68"/>
    </location>
</feature>
<protein>
    <recommendedName>
        <fullName evidence="4">Lipoprotein</fullName>
    </recommendedName>
</protein>
<gene>
    <name evidence="2" type="ORF">FRZ00_13270</name>
</gene>
<dbReference type="PROSITE" id="PS51257">
    <property type="entry name" value="PROKAR_LIPOPROTEIN"/>
    <property type="match status" value="1"/>
</dbReference>
<sequence>MKRKHGIAMTAVGMAAVLGLSACGSDSKDDKGDKKPAKSADSAPGKDTASGNGVEKLSGKEISDKAKTELKNAGSLRFKVSGSKNGEQMKVDLAMDKQGNCAGTIATPTSGSAEVIKLGDKVWLKADEKMWTSKANPQAAELLKGRYVSGPTSEPKLSGMTKACNLAAMQAQMGQDDSGTETITKGAVTTVDGQQAVPISAKGTTISVATTGKPYPLKIEDTKDGTVTTLTDWDKPVPAKAPPADQTIDITKLQKSGQQGL</sequence>